<accession>A0A1Q9F3Y8</accession>
<reference evidence="2 3" key="1">
    <citation type="submission" date="2016-02" db="EMBL/GenBank/DDBJ databases">
        <title>Genome analysis of coral dinoflagellate symbionts highlights evolutionary adaptations to a symbiotic lifestyle.</title>
        <authorList>
            <person name="Aranda M."/>
            <person name="Li Y."/>
            <person name="Liew Y.J."/>
            <person name="Baumgarten S."/>
            <person name="Simakov O."/>
            <person name="Wilson M."/>
            <person name="Piel J."/>
            <person name="Ashoor H."/>
            <person name="Bougouffa S."/>
            <person name="Bajic V.B."/>
            <person name="Ryu T."/>
            <person name="Ravasi T."/>
            <person name="Bayer T."/>
            <person name="Micklem G."/>
            <person name="Kim H."/>
            <person name="Bhak J."/>
            <person name="Lajeunesse T.C."/>
            <person name="Voolstra C.R."/>
        </authorList>
    </citation>
    <scope>NUCLEOTIDE SEQUENCE [LARGE SCALE GENOMIC DNA]</scope>
    <source>
        <strain evidence="2 3">CCMP2467</strain>
    </source>
</reference>
<proteinExistence type="predicted"/>
<keyword evidence="1" id="KW-1133">Transmembrane helix</keyword>
<evidence type="ECO:0000313" key="3">
    <source>
        <dbReference type="Proteomes" id="UP000186817"/>
    </source>
</evidence>
<comment type="caution">
    <text evidence="2">The sequence shown here is derived from an EMBL/GenBank/DDBJ whole genome shotgun (WGS) entry which is preliminary data.</text>
</comment>
<evidence type="ECO:0000256" key="1">
    <source>
        <dbReference type="SAM" id="Phobius"/>
    </source>
</evidence>
<sequence>MRTRENPVTKILDTCLPSVNDFCVEGVIHQCLRMSNASNLTDLVDDSAMPSRHEVAAKADLLAKRLLCCTGPRSNLPAVSLLPVGGPFDSTVASAAVDARADKPACHGRGMRTLAMRRVNAAFRARGMRRVDKVWDIPMRSDVAQAIISSVQASDEVFSLKEACHTMDYRIELADVQHGRVCCARCLQSKPQTVALAADAGQFYEVVQPHSAVNAARRLLSRCRRVTGHETVTVLRGPRRRAFLGGHIHAEFGSAVVFTFTELFLAFSACMFLTLVAVGTTVFRLKGLPIGGVLSKVATSLVLGEEERVWKWDSGRRRRLGYAAVHSSWDKEVARARYVDDLLWVSGVYCVPCLIRAICHCYSVEFDVASTGSHVEWLDVVLHVETLSWSMKRKTWVLPPPWGAARHFAHSFISGRLSRFDEVGLGLEAWVEACTQVFMGLRDAGWPARVAKAAAYRATAVRNKSQRAYLLAVCARVWGTMQL</sequence>
<name>A0A1Q9F3Y8_SYMMI</name>
<dbReference type="AlphaFoldDB" id="A0A1Q9F3Y8"/>
<keyword evidence="1" id="KW-0472">Membrane</keyword>
<organism evidence="2 3">
    <name type="scientific">Symbiodinium microadriaticum</name>
    <name type="common">Dinoflagellate</name>
    <name type="synonym">Zooxanthella microadriatica</name>
    <dbReference type="NCBI Taxonomy" id="2951"/>
    <lineage>
        <taxon>Eukaryota</taxon>
        <taxon>Sar</taxon>
        <taxon>Alveolata</taxon>
        <taxon>Dinophyceae</taxon>
        <taxon>Suessiales</taxon>
        <taxon>Symbiodiniaceae</taxon>
        <taxon>Symbiodinium</taxon>
    </lineage>
</organism>
<dbReference type="OrthoDB" id="411608at2759"/>
<dbReference type="Proteomes" id="UP000186817">
    <property type="component" value="Unassembled WGS sequence"/>
</dbReference>
<keyword evidence="3" id="KW-1185">Reference proteome</keyword>
<protein>
    <submittedName>
        <fullName evidence="2">Uncharacterized protein</fullName>
    </submittedName>
</protein>
<dbReference type="EMBL" id="LSRX01000016">
    <property type="protein sequence ID" value="OLQ14403.1"/>
    <property type="molecule type" value="Genomic_DNA"/>
</dbReference>
<gene>
    <name evidence="2" type="ORF">AK812_SmicGene1525</name>
</gene>
<feature type="transmembrane region" description="Helical" evidence="1">
    <location>
        <begin position="263"/>
        <end position="283"/>
    </location>
</feature>
<keyword evidence="1" id="KW-0812">Transmembrane</keyword>
<evidence type="ECO:0000313" key="2">
    <source>
        <dbReference type="EMBL" id="OLQ14403.1"/>
    </source>
</evidence>